<evidence type="ECO:0000313" key="14">
    <source>
        <dbReference type="EMBL" id="SMP61444.1"/>
    </source>
</evidence>
<dbReference type="PANTHER" id="PTHR45339:SF1">
    <property type="entry name" value="HYBRID SIGNAL TRANSDUCTION HISTIDINE KINASE J"/>
    <property type="match status" value="1"/>
</dbReference>
<dbReference type="Gene3D" id="3.30.565.10">
    <property type="entry name" value="Histidine kinase-like ATPase, C-terminal domain"/>
    <property type="match status" value="1"/>
</dbReference>
<dbReference type="Pfam" id="PF02518">
    <property type="entry name" value="HATPase_c"/>
    <property type="match status" value="1"/>
</dbReference>
<dbReference type="SMART" id="SM00388">
    <property type="entry name" value="HisKA"/>
    <property type="match status" value="1"/>
</dbReference>
<keyword evidence="9" id="KW-0902">Two-component regulatory system</keyword>
<dbReference type="FunFam" id="3.30.565.10:FF:000010">
    <property type="entry name" value="Sensor histidine kinase RcsC"/>
    <property type="match status" value="1"/>
</dbReference>
<proteinExistence type="inferred from homology"/>
<dbReference type="SUPFAM" id="SSF55874">
    <property type="entry name" value="ATPase domain of HSP90 chaperone/DNA topoisomerase II/histidine kinase"/>
    <property type="match status" value="1"/>
</dbReference>
<evidence type="ECO:0000259" key="13">
    <source>
        <dbReference type="PROSITE" id="PS50109"/>
    </source>
</evidence>
<dbReference type="InterPro" id="IPR036097">
    <property type="entry name" value="HisK_dim/P_sf"/>
</dbReference>
<evidence type="ECO:0000256" key="7">
    <source>
        <dbReference type="ARBA" id="ARBA00022777"/>
    </source>
</evidence>
<keyword evidence="8" id="KW-0067">ATP-binding</keyword>
<evidence type="ECO:0000256" key="2">
    <source>
        <dbReference type="ARBA" id="ARBA00006402"/>
    </source>
</evidence>
<keyword evidence="7 14" id="KW-0418">Kinase</keyword>
<dbReference type="Gene3D" id="1.10.287.130">
    <property type="match status" value="1"/>
</dbReference>
<dbReference type="InterPro" id="IPR036890">
    <property type="entry name" value="HATPase_C_sf"/>
</dbReference>
<accession>A0AA45WX74</accession>
<evidence type="ECO:0000256" key="4">
    <source>
        <dbReference type="ARBA" id="ARBA00022553"/>
    </source>
</evidence>
<name>A0AA45WX74_9CLOT</name>
<evidence type="ECO:0000256" key="10">
    <source>
        <dbReference type="ARBA" id="ARBA00064003"/>
    </source>
</evidence>
<dbReference type="InterPro" id="IPR005467">
    <property type="entry name" value="His_kinase_dom"/>
</dbReference>
<dbReference type="GO" id="GO:0005524">
    <property type="term" value="F:ATP binding"/>
    <property type="evidence" value="ECO:0007669"/>
    <property type="project" value="UniProtKB-KW"/>
</dbReference>
<evidence type="ECO:0000256" key="9">
    <source>
        <dbReference type="ARBA" id="ARBA00023012"/>
    </source>
</evidence>
<dbReference type="CDD" id="cd16922">
    <property type="entry name" value="HATPase_EvgS-ArcB-TorS-like"/>
    <property type="match status" value="1"/>
</dbReference>
<dbReference type="Pfam" id="PF00512">
    <property type="entry name" value="HisKA"/>
    <property type="match status" value="1"/>
</dbReference>
<gene>
    <name evidence="14" type="ORF">SAMN06296020_10949</name>
</gene>
<dbReference type="EC" id="2.7.13.3" evidence="3"/>
<evidence type="ECO:0000256" key="5">
    <source>
        <dbReference type="ARBA" id="ARBA00022679"/>
    </source>
</evidence>
<evidence type="ECO:0000256" key="12">
    <source>
        <dbReference type="ARBA" id="ARBA00074306"/>
    </source>
</evidence>
<evidence type="ECO:0000256" key="8">
    <source>
        <dbReference type="ARBA" id="ARBA00022840"/>
    </source>
</evidence>
<dbReference type="FunFam" id="1.10.287.130:FF:000002">
    <property type="entry name" value="Two-component osmosensing histidine kinase"/>
    <property type="match status" value="1"/>
</dbReference>
<comment type="subunit">
    <text evidence="10">At low DSF concentrations, interacts with RpfF.</text>
</comment>
<dbReference type="Proteomes" id="UP001158066">
    <property type="component" value="Unassembled WGS sequence"/>
</dbReference>
<evidence type="ECO:0000256" key="1">
    <source>
        <dbReference type="ARBA" id="ARBA00000085"/>
    </source>
</evidence>
<evidence type="ECO:0000256" key="3">
    <source>
        <dbReference type="ARBA" id="ARBA00012438"/>
    </source>
</evidence>
<evidence type="ECO:0000256" key="6">
    <source>
        <dbReference type="ARBA" id="ARBA00022741"/>
    </source>
</evidence>
<sequence length="588" mass="67002">MEDRMKLITCRFFYAEALHIIETEKLSDVDLEFTKAGCNNCRLAQSEVTDPDFLSSTQMMRIETQVYNQMGRTTSPVLQRCAFLLLGSTLASHLIKRGEVLVSPGWLMNWQQQLSEMTGTGDLQVHKSYVKSLGSLRLLDSGVYPEVHQHCAAFQEALDVQVAYLPVGMDYYREKLLNYHCQWRMSQTNTQMKQKTRQISAYTLFFEKLPEAASINQMDELMDRGFDIFATLTGATRMAFRFAGDYQVGTTYYYRHQHYASELDAILEQPEFTQYRQTANGTGFIMGIRHQEQMIGYMEIDDIPVPAYLSYYMDLAQMVGGIFALLLVNVLRNETLHRVKEEARAEKMANQAKNHFLANMSHEIRTPMNGFQGMLQLMQMTELTDEQEEYLTYAQTAADRLLRVMDDILNYSRIEAERIAFLSAAFQPAALLQETVELFEVAAKNQGNEMIMHVAEEIPLTLWGDPFKLRQVLSNLIGNAVKFTRSGRITVSLDKGNQMESNKQQLIFTVKDTGIGIDESKLEMIFERFGQVEPVDTRRYGGTGLGLTTAKMLVEKMGGTIQVTSRKNVGSTFSFTALFDTHETSEQA</sequence>
<protein>
    <recommendedName>
        <fullName evidence="12">Circadian input-output histidine kinase CikA</fullName>
        <ecNumber evidence="3">2.7.13.3</ecNumber>
    </recommendedName>
    <alternativeName>
        <fullName evidence="11">Sensory/regulatory protein RpfC</fullName>
    </alternativeName>
</protein>
<keyword evidence="5" id="KW-0808">Transferase</keyword>
<comment type="caution">
    <text evidence="14">The sequence shown here is derived from an EMBL/GenBank/DDBJ whole genome shotgun (WGS) entry which is preliminary data.</text>
</comment>
<dbReference type="PROSITE" id="PS50109">
    <property type="entry name" value="HIS_KIN"/>
    <property type="match status" value="1"/>
</dbReference>
<dbReference type="GO" id="GO:0000155">
    <property type="term" value="F:phosphorelay sensor kinase activity"/>
    <property type="evidence" value="ECO:0007669"/>
    <property type="project" value="InterPro"/>
</dbReference>
<comment type="catalytic activity">
    <reaction evidence="1">
        <text>ATP + protein L-histidine = ADP + protein N-phospho-L-histidine.</text>
        <dbReference type="EC" id="2.7.13.3"/>
    </reaction>
</comment>
<dbReference type="AlphaFoldDB" id="A0AA45WX74"/>
<dbReference type="PRINTS" id="PR00344">
    <property type="entry name" value="BCTRLSENSOR"/>
</dbReference>
<feature type="domain" description="Histidine kinase" evidence="13">
    <location>
        <begin position="359"/>
        <end position="581"/>
    </location>
</feature>
<dbReference type="SUPFAM" id="SSF47384">
    <property type="entry name" value="Homodimeric domain of signal transducing histidine kinase"/>
    <property type="match status" value="1"/>
</dbReference>
<reference evidence="14" key="1">
    <citation type="submission" date="2017-05" db="EMBL/GenBank/DDBJ databases">
        <authorList>
            <person name="Varghese N."/>
            <person name="Submissions S."/>
        </authorList>
    </citation>
    <scope>NUCLEOTIDE SEQUENCE</scope>
    <source>
        <strain evidence="14">Su22</strain>
    </source>
</reference>
<dbReference type="EMBL" id="FXUF01000009">
    <property type="protein sequence ID" value="SMP61444.1"/>
    <property type="molecule type" value="Genomic_DNA"/>
</dbReference>
<evidence type="ECO:0000256" key="11">
    <source>
        <dbReference type="ARBA" id="ARBA00068150"/>
    </source>
</evidence>
<keyword evidence="15" id="KW-1185">Reference proteome</keyword>
<dbReference type="PANTHER" id="PTHR45339">
    <property type="entry name" value="HYBRID SIGNAL TRANSDUCTION HISTIDINE KINASE J"/>
    <property type="match status" value="1"/>
</dbReference>
<organism evidence="14 15">
    <name type="scientific">Anoxynatronum buryatiense</name>
    <dbReference type="NCBI Taxonomy" id="489973"/>
    <lineage>
        <taxon>Bacteria</taxon>
        <taxon>Bacillati</taxon>
        <taxon>Bacillota</taxon>
        <taxon>Clostridia</taxon>
        <taxon>Eubacteriales</taxon>
        <taxon>Clostridiaceae</taxon>
        <taxon>Anoxynatronum</taxon>
    </lineage>
</organism>
<keyword evidence="4" id="KW-0597">Phosphoprotein</keyword>
<dbReference type="RefSeq" id="WP_283409706.1">
    <property type="nucleotide sequence ID" value="NZ_FXUF01000009.1"/>
</dbReference>
<dbReference type="CDD" id="cd00082">
    <property type="entry name" value="HisKA"/>
    <property type="match status" value="1"/>
</dbReference>
<dbReference type="SMART" id="SM00387">
    <property type="entry name" value="HATPase_c"/>
    <property type="match status" value="1"/>
</dbReference>
<keyword evidence="6" id="KW-0547">Nucleotide-binding</keyword>
<dbReference type="InterPro" id="IPR004358">
    <property type="entry name" value="Sig_transdc_His_kin-like_C"/>
</dbReference>
<dbReference type="InterPro" id="IPR003594">
    <property type="entry name" value="HATPase_dom"/>
</dbReference>
<evidence type="ECO:0000313" key="15">
    <source>
        <dbReference type="Proteomes" id="UP001158066"/>
    </source>
</evidence>
<comment type="similarity">
    <text evidence="2">In the N-terminal section; belongs to the phytochrome family.</text>
</comment>
<dbReference type="InterPro" id="IPR003661">
    <property type="entry name" value="HisK_dim/P_dom"/>
</dbReference>